<dbReference type="Proteomes" id="UP000013024">
    <property type="component" value="Unassembled WGS sequence"/>
</dbReference>
<evidence type="ECO:0000313" key="1">
    <source>
        <dbReference type="EMBL" id="ENV99925.1"/>
    </source>
</evidence>
<dbReference type="EMBL" id="APQI01000004">
    <property type="protein sequence ID" value="ENV99925.1"/>
    <property type="molecule type" value="Genomic_DNA"/>
</dbReference>
<protein>
    <submittedName>
        <fullName evidence="1">Uncharacterized protein</fullName>
    </submittedName>
</protein>
<accession>A0ABP2UHN7</accession>
<name>A0ABP2UHN7_ACICA</name>
<proteinExistence type="predicted"/>
<sequence>MNLTLVTHRPDDLEIVKKIANEVVDVTHRPDDLEIRLLVPRRCRRVTHRPDDLESKRQCKFGHS</sequence>
<organism evidence="1 2">
    <name type="scientific">Acinetobacter calcoaceticus DSM 30006 = CIP 81.8</name>
    <dbReference type="NCBI Taxonomy" id="981331"/>
    <lineage>
        <taxon>Bacteria</taxon>
        <taxon>Pseudomonadati</taxon>
        <taxon>Pseudomonadota</taxon>
        <taxon>Gammaproteobacteria</taxon>
        <taxon>Moraxellales</taxon>
        <taxon>Moraxellaceae</taxon>
        <taxon>Acinetobacter</taxon>
        <taxon>Acinetobacter calcoaceticus/baumannii complex</taxon>
    </lineage>
</organism>
<gene>
    <name evidence="1" type="ORF">F936_03013</name>
</gene>
<comment type="caution">
    <text evidence="1">The sequence shown here is derived from an EMBL/GenBank/DDBJ whole genome shotgun (WGS) entry which is preliminary data.</text>
</comment>
<evidence type="ECO:0000313" key="2">
    <source>
        <dbReference type="Proteomes" id="UP000013024"/>
    </source>
</evidence>
<keyword evidence="2" id="KW-1185">Reference proteome</keyword>
<reference evidence="1 2" key="1">
    <citation type="submission" date="2013-02" db="EMBL/GenBank/DDBJ databases">
        <title>The Genome Sequence of Acinetobacter calcoaceticus CIP 81.8.</title>
        <authorList>
            <consortium name="The Broad Institute Genome Sequencing Platform"/>
            <consortium name="The Broad Institute Genome Sequencing Center for Infectious Disease"/>
            <person name="Cerqueira G."/>
            <person name="Feldgarden M."/>
            <person name="Courvalin P."/>
            <person name="Perichon B."/>
            <person name="Grillot-Courvalin C."/>
            <person name="Clermont D."/>
            <person name="Rocha E."/>
            <person name="Yoon E.-J."/>
            <person name="Nemec A."/>
            <person name="Walker B."/>
            <person name="Young S.K."/>
            <person name="Zeng Q."/>
            <person name="Gargeya S."/>
            <person name="Fitzgerald M."/>
            <person name="Haas B."/>
            <person name="Abouelleil A."/>
            <person name="Alvarado L."/>
            <person name="Arachchi H.M."/>
            <person name="Berlin A.M."/>
            <person name="Chapman S.B."/>
            <person name="Dewar J."/>
            <person name="Goldberg J."/>
            <person name="Griggs A."/>
            <person name="Gujja S."/>
            <person name="Hansen M."/>
            <person name="Howarth C."/>
            <person name="Imamovic A."/>
            <person name="Larimer J."/>
            <person name="McCowan C."/>
            <person name="Murphy C."/>
            <person name="Neiman D."/>
            <person name="Pearson M."/>
            <person name="Priest M."/>
            <person name="Roberts A."/>
            <person name="Saif S."/>
            <person name="Shea T."/>
            <person name="Sisk P."/>
            <person name="Sykes S."/>
            <person name="Wortman J."/>
            <person name="Nusbaum C."/>
            <person name="Birren B."/>
        </authorList>
    </citation>
    <scope>NUCLEOTIDE SEQUENCE [LARGE SCALE GENOMIC DNA]</scope>
    <source>
        <strain evidence="1 2">CIP 81.8</strain>
    </source>
</reference>